<reference evidence="4" key="1">
    <citation type="submission" date="2013-03" db="EMBL/GenBank/DDBJ databases">
        <authorList>
            <person name="Jeffery W."/>
            <person name="Warren W."/>
            <person name="Wilson R.K."/>
        </authorList>
    </citation>
    <scope>NUCLEOTIDE SEQUENCE</scope>
    <source>
        <strain evidence="4">female</strain>
    </source>
</reference>
<feature type="domain" description="L1 transposable element RRM" evidence="2">
    <location>
        <begin position="145"/>
        <end position="236"/>
    </location>
</feature>
<evidence type="ECO:0000259" key="2">
    <source>
        <dbReference type="Pfam" id="PF02994"/>
    </source>
</evidence>
<dbReference type="Ensembl" id="ENSAMXT00000038978.1">
    <property type="protein sequence ID" value="ENSAMXP00000029877.1"/>
    <property type="gene ID" value="ENSAMXG00000038380.1"/>
</dbReference>
<reference evidence="3" key="3">
    <citation type="submission" date="2025-08" db="UniProtKB">
        <authorList>
            <consortium name="Ensembl"/>
        </authorList>
    </citation>
    <scope>IDENTIFICATION</scope>
</reference>
<evidence type="ECO:0000313" key="4">
    <source>
        <dbReference type="Proteomes" id="UP000018467"/>
    </source>
</evidence>
<dbReference type="Pfam" id="PF02994">
    <property type="entry name" value="Transposase_22"/>
    <property type="match status" value="1"/>
</dbReference>
<dbReference type="Proteomes" id="UP000018467">
    <property type="component" value="Unassembled WGS sequence"/>
</dbReference>
<dbReference type="Gene3D" id="1.20.5.340">
    <property type="match status" value="1"/>
</dbReference>
<evidence type="ECO:0000256" key="1">
    <source>
        <dbReference type="SAM" id="Coils"/>
    </source>
</evidence>
<name>A0A3B1IJ19_ASTMX</name>
<dbReference type="AlphaFoldDB" id="A0A3B1IJ19"/>
<keyword evidence="4" id="KW-1185">Reference proteome</keyword>
<dbReference type="InParanoid" id="A0A3B1IJ19"/>
<dbReference type="Gene3D" id="3.30.70.1820">
    <property type="entry name" value="L1 transposable element, RRM domain"/>
    <property type="match status" value="1"/>
</dbReference>
<accession>A0A3B1IJ19</accession>
<dbReference type="PANTHER" id="PTHR11505">
    <property type="entry name" value="L1 TRANSPOSABLE ELEMENT-RELATED"/>
    <property type="match status" value="1"/>
</dbReference>
<protein>
    <recommendedName>
        <fullName evidence="2">L1 transposable element RRM domain-containing protein</fullName>
    </recommendedName>
</protein>
<dbReference type="GeneTree" id="ENSGT01030000234923"/>
<dbReference type="SUPFAM" id="SSF57997">
    <property type="entry name" value="Tropomyosin"/>
    <property type="match status" value="1"/>
</dbReference>
<dbReference type="InterPro" id="IPR043636">
    <property type="entry name" value="L1_RRM_dom"/>
</dbReference>
<keyword evidence="1" id="KW-0175">Coiled coil</keyword>
<feature type="coiled-coil region" evidence="1">
    <location>
        <begin position="86"/>
        <end position="141"/>
    </location>
</feature>
<organism evidence="3 4">
    <name type="scientific">Astyanax mexicanus</name>
    <name type="common">Blind cave fish</name>
    <name type="synonym">Astyanax fasciatus mexicanus</name>
    <dbReference type="NCBI Taxonomy" id="7994"/>
    <lineage>
        <taxon>Eukaryota</taxon>
        <taxon>Metazoa</taxon>
        <taxon>Chordata</taxon>
        <taxon>Craniata</taxon>
        <taxon>Vertebrata</taxon>
        <taxon>Euteleostomi</taxon>
        <taxon>Actinopterygii</taxon>
        <taxon>Neopterygii</taxon>
        <taxon>Teleostei</taxon>
        <taxon>Ostariophysi</taxon>
        <taxon>Characiformes</taxon>
        <taxon>Characoidei</taxon>
        <taxon>Acestrorhamphidae</taxon>
        <taxon>Acestrorhamphinae</taxon>
        <taxon>Astyanax</taxon>
    </lineage>
</organism>
<sequence>MSSGFIEHFTTSLNEIFNSLKIIIPLYPAALQTSSFVLPCADNWLVHTMDHVAEASLQTILDAIKQFKTEMTAHFDSKTETIQTGLQNIQGSLNSLCEQISELEQRVSSNEDNVDDLTKRVQTLEKENAYLKDKVEDAENRNRSSNLRFIGVPEKSEGRDMIVFMNKMIPLLLGCENFSTMPVIERAHRTPIFGSNAQSAPRPILVKFLHFQDKVKILRLARAKGVLTYSGTRIHIYPDFSAGLVKKRREFDAVKKILRAADIKYSLL</sequence>
<evidence type="ECO:0000313" key="3">
    <source>
        <dbReference type="Ensembl" id="ENSAMXP00000029877.1"/>
    </source>
</evidence>
<reference evidence="3" key="4">
    <citation type="submission" date="2025-09" db="UniProtKB">
        <authorList>
            <consortium name="Ensembl"/>
        </authorList>
    </citation>
    <scope>IDENTIFICATION</scope>
</reference>
<dbReference type="Bgee" id="ENSAMXG00000038380">
    <property type="expression patterns" value="Expressed in zone of skin and 11 other cell types or tissues"/>
</dbReference>
<reference evidence="4" key="2">
    <citation type="journal article" date="2014" name="Nat. Commun.">
        <title>The cavefish genome reveals candidate genes for eye loss.</title>
        <authorList>
            <person name="McGaugh S.E."/>
            <person name="Gross J.B."/>
            <person name="Aken B."/>
            <person name="Blin M."/>
            <person name="Borowsky R."/>
            <person name="Chalopin D."/>
            <person name="Hinaux H."/>
            <person name="Jeffery W.R."/>
            <person name="Keene A."/>
            <person name="Ma L."/>
            <person name="Minx P."/>
            <person name="Murphy D."/>
            <person name="O'Quin K.E."/>
            <person name="Retaux S."/>
            <person name="Rohner N."/>
            <person name="Searle S.M."/>
            <person name="Stahl B.A."/>
            <person name="Tabin C."/>
            <person name="Volff J.N."/>
            <person name="Yoshizawa M."/>
            <person name="Warren W.C."/>
        </authorList>
    </citation>
    <scope>NUCLEOTIDE SEQUENCE [LARGE SCALE GENOMIC DNA]</scope>
    <source>
        <strain evidence="4">female</strain>
    </source>
</reference>
<proteinExistence type="predicted"/>
<dbReference type="InterPro" id="IPR004244">
    <property type="entry name" value="Transposase_22"/>
</dbReference>